<dbReference type="RefSeq" id="WP_344943372.1">
    <property type="nucleotide sequence ID" value="NZ_BAAAZG010000006.1"/>
</dbReference>
<comment type="caution">
    <text evidence="2">The sequence shown here is derived from an EMBL/GenBank/DDBJ whole genome shotgun (WGS) entry which is preliminary data.</text>
</comment>
<protein>
    <submittedName>
        <fullName evidence="2">Uncharacterized protein</fullName>
    </submittedName>
</protein>
<dbReference type="InterPro" id="IPR049849">
    <property type="entry name" value="LPFR_strepto"/>
</dbReference>
<keyword evidence="3" id="KW-1185">Reference proteome</keyword>
<name>A0ABP7VC05_9ACTN</name>
<gene>
    <name evidence="2" type="ORF">GCM10022214_17280</name>
</gene>
<dbReference type="EMBL" id="BAAAZG010000006">
    <property type="protein sequence ID" value="GAA4064079.1"/>
    <property type="molecule type" value="Genomic_DNA"/>
</dbReference>
<dbReference type="Proteomes" id="UP001500683">
    <property type="component" value="Unassembled WGS sequence"/>
</dbReference>
<reference evidence="3" key="1">
    <citation type="journal article" date="2019" name="Int. J. Syst. Evol. Microbiol.">
        <title>The Global Catalogue of Microorganisms (GCM) 10K type strain sequencing project: providing services to taxonomists for standard genome sequencing and annotation.</title>
        <authorList>
            <consortium name="The Broad Institute Genomics Platform"/>
            <consortium name="The Broad Institute Genome Sequencing Center for Infectious Disease"/>
            <person name="Wu L."/>
            <person name="Ma J."/>
        </authorList>
    </citation>
    <scope>NUCLEOTIDE SEQUENCE [LARGE SCALE GENOMIC DNA]</scope>
    <source>
        <strain evidence="3">JCM 16702</strain>
    </source>
</reference>
<dbReference type="NCBIfam" id="NF040918">
    <property type="entry name" value="LPFR_fam"/>
    <property type="match status" value="1"/>
</dbReference>
<accession>A0ABP7VC05</accession>
<keyword evidence="1" id="KW-0812">Transmembrane</keyword>
<proteinExistence type="predicted"/>
<keyword evidence="1" id="KW-1133">Transmembrane helix</keyword>
<organism evidence="2 3">
    <name type="scientific">Actinomadura miaoliensis</name>
    <dbReference type="NCBI Taxonomy" id="430685"/>
    <lineage>
        <taxon>Bacteria</taxon>
        <taxon>Bacillati</taxon>
        <taxon>Actinomycetota</taxon>
        <taxon>Actinomycetes</taxon>
        <taxon>Streptosporangiales</taxon>
        <taxon>Thermomonosporaceae</taxon>
        <taxon>Actinomadura</taxon>
    </lineage>
</organism>
<keyword evidence="1" id="KW-0472">Membrane</keyword>
<evidence type="ECO:0000313" key="3">
    <source>
        <dbReference type="Proteomes" id="UP001500683"/>
    </source>
</evidence>
<sequence>MRRISAALQAIIATVINVITLPFRVIARLLTPSRGRPASAGRRSTRRRAA</sequence>
<feature type="transmembrane region" description="Helical" evidence="1">
    <location>
        <begin position="6"/>
        <end position="27"/>
    </location>
</feature>
<evidence type="ECO:0000313" key="2">
    <source>
        <dbReference type="EMBL" id="GAA4064079.1"/>
    </source>
</evidence>
<evidence type="ECO:0000256" key="1">
    <source>
        <dbReference type="SAM" id="Phobius"/>
    </source>
</evidence>